<dbReference type="KEGG" id="fai:FAD_0156"/>
<feature type="transmembrane region" description="Helical" evidence="11">
    <location>
        <begin position="264"/>
        <end position="287"/>
    </location>
</feature>
<keyword evidence="6 11" id="KW-0812">Transmembrane</keyword>
<dbReference type="Pfam" id="PF01040">
    <property type="entry name" value="UbiA"/>
    <property type="match status" value="1"/>
</dbReference>
<evidence type="ECO:0000313" key="13">
    <source>
        <dbReference type="Proteomes" id="UP000192050"/>
    </source>
</evidence>
<evidence type="ECO:0000313" key="12">
    <source>
        <dbReference type="EMBL" id="ARD84086.1"/>
    </source>
</evidence>
<evidence type="ECO:0000256" key="3">
    <source>
        <dbReference type="ARBA" id="ARBA00004919"/>
    </source>
</evidence>
<feature type="transmembrane region" description="Helical" evidence="11">
    <location>
        <begin position="108"/>
        <end position="128"/>
    </location>
</feature>
<dbReference type="UniPathway" id="UPA00834">
    <property type="reaction ID" value="UER00712"/>
</dbReference>
<dbReference type="Proteomes" id="UP000192050">
    <property type="component" value="Chromosome"/>
</dbReference>
<dbReference type="GO" id="GO:0005886">
    <property type="term" value="C:plasma membrane"/>
    <property type="evidence" value="ECO:0007669"/>
    <property type="project" value="UniProtKB-SubCell"/>
</dbReference>
<feature type="transmembrane region" description="Helical" evidence="11">
    <location>
        <begin position="161"/>
        <end position="181"/>
    </location>
</feature>
<reference evidence="12 13" key="1">
    <citation type="submission" date="2011-10" db="EMBL/GenBank/DDBJ databases">
        <title>Metabolic and evolutionary patterns in the extreme acidophile Ferroplasma acidiphilum.</title>
        <authorList>
            <person name="Golyshina O.V."/>
            <person name="Kozyavkin S.A."/>
            <person name="Tatusov R.L."/>
            <person name="Slesarev A.I."/>
            <person name="Golyshin P.N."/>
        </authorList>
    </citation>
    <scope>NUCLEOTIDE SEQUENCE [LARGE SCALE GENOMIC DNA]</scope>
    <source>
        <strain evidence="13">Y</strain>
    </source>
</reference>
<evidence type="ECO:0000256" key="8">
    <source>
        <dbReference type="ARBA" id="ARBA00023133"/>
    </source>
</evidence>
<evidence type="ECO:0000256" key="1">
    <source>
        <dbReference type="ARBA" id="ARBA00004019"/>
    </source>
</evidence>
<feature type="transmembrane region" description="Helical" evidence="11">
    <location>
        <begin position="208"/>
        <end position="227"/>
    </location>
</feature>
<dbReference type="InterPro" id="IPR006369">
    <property type="entry name" value="Protohaem_IX_farnesylTrfase"/>
</dbReference>
<keyword evidence="8 11" id="KW-0350">Heme biosynthesis</keyword>
<sequence>MSKITNFMKITKLEITILIDLVAITAFILVPGSFSHPLILFLLILSGTLASMSASMFNNIYDMDIDTKMKRTRSRSSTLNPGTRGLIFSIAAAMIVVSFVLSSVFINLLTALFIFGGFLSYVFLYTIFLKRRTTWNIVIGGIAGGFPALAGWAALTNSVSFTSLFLAFLVFMWTPTHFWNLSINNVDDYKASHVPMLPAIVGIKKTEFWIVINTVILIFYSLIPLLVPSIKLGLPYIPIAIIMDIILLYYVLKPAFRLYDKKYFRKAFGFSNMYLMILLLVIIIYPFI</sequence>
<keyword evidence="11" id="KW-1003">Cell membrane</keyword>
<comment type="similarity">
    <text evidence="11">Belongs to the UbiA prenyltransferase family. Protoheme IX farnesyltransferase subfamily.</text>
</comment>
<evidence type="ECO:0000256" key="4">
    <source>
        <dbReference type="ARBA" id="ARBA00010223"/>
    </source>
</evidence>
<evidence type="ECO:0000256" key="7">
    <source>
        <dbReference type="ARBA" id="ARBA00022989"/>
    </source>
</evidence>
<comment type="pathway">
    <text evidence="3 11">Porphyrin-containing compound metabolism; heme O biosynthesis; heme O from protoheme: step 1/1.</text>
</comment>
<name>A0A1V0N1W6_9ARCH</name>
<evidence type="ECO:0000256" key="9">
    <source>
        <dbReference type="ARBA" id="ARBA00023136"/>
    </source>
</evidence>
<evidence type="ECO:0000256" key="6">
    <source>
        <dbReference type="ARBA" id="ARBA00022692"/>
    </source>
</evidence>
<keyword evidence="7 11" id="KW-1133">Transmembrane helix</keyword>
<feature type="transmembrane region" description="Helical" evidence="11">
    <location>
        <begin position="12"/>
        <end position="32"/>
    </location>
</feature>
<feature type="transmembrane region" description="Helical" evidence="11">
    <location>
        <begin position="233"/>
        <end position="252"/>
    </location>
</feature>
<gene>
    <name evidence="11" type="primary">ctaB</name>
    <name evidence="12" type="ORF">FAD_0156</name>
</gene>
<evidence type="ECO:0000256" key="11">
    <source>
        <dbReference type="HAMAP-Rule" id="MF_00154"/>
    </source>
</evidence>
<evidence type="ECO:0000256" key="2">
    <source>
        <dbReference type="ARBA" id="ARBA00004651"/>
    </source>
</evidence>
<dbReference type="GO" id="GO:0008495">
    <property type="term" value="F:protoheme IX farnesyltransferase activity"/>
    <property type="evidence" value="ECO:0007669"/>
    <property type="project" value="UniProtKB-UniRule"/>
</dbReference>
<dbReference type="InterPro" id="IPR000537">
    <property type="entry name" value="UbiA_prenyltransferase"/>
</dbReference>
<dbReference type="OrthoDB" id="131615at2157"/>
<dbReference type="InterPro" id="IPR044878">
    <property type="entry name" value="UbiA_sf"/>
</dbReference>
<keyword evidence="9 11" id="KW-0472">Membrane</keyword>
<dbReference type="STRING" id="74969.FAD_0156"/>
<dbReference type="RefSeq" id="WP_081141383.1">
    <property type="nucleotide sequence ID" value="NZ_CP015363.1"/>
</dbReference>
<comment type="catalytic activity">
    <reaction evidence="10 11">
        <text>heme b + (2E,6E)-farnesyl diphosphate + H2O = Fe(II)-heme o + diphosphate</text>
        <dbReference type="Rhea" id="RHEA:28070"/>
        <dbReference type="ChEBI" id="CHEBI:15377"/>
        <dbReference type="ChEBI" id="CHEBI:33019"/>
        <dbReference type="ChEBI" id="CHEBI:60344"/>
        <dbReference type="ChEBI" id="CHEBI:60530"/>
        <dbReference type="ChEBI" id="CHEBI:175763"/>
        <dbReference type="EC" id="2.5.1.141"/>
    </reaction>
</comment>
<evidence type="ECO:0000256" key="10">
    <source>
        <dbReference type="ARBA" id="ARBA00047690"/>
    </source>
</evidence>
<feature type="transmembrane region" description="Helical" evidence="11">
    <location>
        <begin position="82"/>
        <end position="102"/>
    </location>
</feature>
<dbReference type="NCBIfam" id="TIGR01473">
    <property type="entry name" value="cyoE_ctaB"/>
    <property type="match status" value="1"/>
</dbReference>
<accession>A0A1V0N1W6</accession>
<feature type="transmembrane region" description="Helical" evidence="11">
    <location>
        <begin position="38"/>
        <end position="61"/>
    </location>
</feature>
<protein>
    <recommendedName>
        <fullName evidence="11">Protoheme IX farnesyltransferase</fullName>
        <ecNumber evidence="11">2.5.1.141</ecNumber>
    </recommendedName>
    <alternativeName>
        <fullName evidence="11">Heme B farnesyltransferase</fullName>
    </alternativeName>
    <alternativeName>
        <fullName evidence="11">Heme O synthase</fullName>
    </alternativeName>
</protein>
<comment type="similarity">
    <text evidence="4">In the C-terminal section; belongs to the UbiA prenyltransferase family. Protoheme IX farnesyltransferase subfamily.</text>
</comment>
<dbReference type="CDD" id="cd13957">
    <property type="entry name" value="PT_UbiA_Cox10"/>
    <property type="match status" value="1"/>
</dbReference>
<dbReference type="GO" id="GO:0048034">
    <property type="term" value="P:heme O biosynthetic process"/>
    <property type="evidence" value="ECO:0007669"/>
    <property type="project" value="UniProtKB-UniRule"/>
</dbReference>
<dbReference type="EMBL" id="CP015363">
    <property type="protein sequence ID" value="ARD84086.1"/>
    <property type="molecule type" value="Genomic_DNA"/>
</dbReference>
<keyword evidence="5 11" id="KW-0808">Transferase</keyword>
<feature type="transmembrane region" description="Helical" evidence="11">
    <location>
        <begin position="135"/>
        <end position="155"/>
    </location>
</feature>
<organism evidence="12 13">
    <name type="scientific">Ferroplasma acidiphilum</name>
    <dbReference type="NCBI Taxonomy" id="74969"/>
    <lineage>
        <taxon>Archaea</taxon>
        <taxon>Methanobacteriati</taxon>
        <taxon>Thermoplasmatota</taxon>
        <taxon>Thermoplasmata</taxon>
        <taxon>Thermoplasmatales</taxon>
        <taxon>Ferroplasmaceae</taxon>
        <taxon>Ferroplasma</taxon>
    </lineage>
</organism>
<proteinExistence type="inferred from homology"/>
<comment type="subcellular location">
    <subcellularLocation>
        <location evidence="2 11">Cell membrane</location>
        <topology evidence="2 11">Multi-pass membrane protein</topology>
    </subcellularLocation>
</comment>
<dbReference type="HAMAP" id="MF_00154">
    <property type="entry name" value="CyoE_CtaB"/>
    <property type="match status" value="1"/>
</dbReference>
<dbReference type="PANTHER" id="PTHR43448:SF2">
    <property type="entry name" value="PROTOHEME IX FARNESYLTRANSFERASE, MITOCHONDRIAL"/>
    <property type="match status" value="1"/>
</dbReference>
<dbReference type="PANTHER" id="PTHR43448">
    <property type="entry name" value="PROTOHEME IX FARNESYLTRANSFERASE, MITOCHONDRIAL"/>
    <property type="match status" value="1"/>
</dbReference>
<dbReference type="AlphaFoldDB" id="A0A1V0N1W6"/>
<comment type="miscellaneous">
    <text evidence="11">Carbon 2 of the heme B porphyrin ring is defined according to the Fischer nomenclature.</text>
</comment>
<evidence type="ECO:0000256" key="5">
    <source>
        <dbReference type="ARBA" id="ARBA00022679"/>
    </source>
</evidence>
<keyword evidence="13" id="KW-1185">Reference proteome</keyword>
<dbReference type="Gene3D" id="1.10.357.140">
    <property type="entry name" value="UbiA prenyltransferase"/>
    <property type="match status" value="1"/>
</dbReference>
<dbReference type="GeneID" id="84218645"/>
<comment type="function">
    <text evidence="1 11">Converts heme B (protoheme IX) to heme O by substitution of the vinyl group on carbon 2 of heme B porphyrin ring with a hydroxyethyl farnesyl side group.</text>
</comment>
<dbReference type="EC" id="2.5.1.141" evidence="11"/>